<feature type="site" description="Interaction with the cone snail toxin Con-ikot-ikot" evidence="17">
    <location>
        <position position="771"/>
    </location>
</feature>
<keyword evidence="18" id="KW-1015">Disulfide bond</keyword>
<dbReference type="GO" id="GO:0045211">
    <property type="term" value="C:postsynaptic membrane"/>
    <property type="evidence" value="ECO:0007669"/>
    <property type="project" value="UniProtKB-SubCell"/>
</dbReference>
<evidence type="ECO:0000259" key="21">
    <source>
        <dbReference type="SMART" id="SM00079"/>
    </source>
</evidence>
<feature type="binding site" evidence="16">
    <location>
        <position position="765"/>
    </location>
    <ligand>
        <name>L-glutamate</name>
        <dbReference type="ChEBI" id="CHEBI:29985"/>
    </ligand>
</feature>
<dbReference type="FunFam" id="3.40.190.10:FF:000061">
    <property type="entry name" value="Glutamate receptor, ionotropic kainate"/>
    <property type="match status" value="1"/>
</dbReference>
<keyword evidence="14" id="KW-0407">Ion channel</keyword>
<dbReference type="InterPro" id="IPR001508">
    <property type="entry name" value="Iono_Glu_rcpt_met"/>
</dbReference>
<dbReference type="Proteomes" id="UP000070412">
    <property type="component" value="Unassembled WGS sequence"/>
</dbReference>
<dbReference type="GO" id="GO:0022824">
    <property type="term" value="F:transmitter-gated monoatomic ion channel activity"/>
    <property type="evidence" value="ECO:0007669"/>
    <property type="project" value="UniProtKB-ARBA"/>
</dbReference>
<evidence type="ECO:0000256" key="1">
    <source>
        <dbReference type="ARBA" id="ARBA00008685"/>
    </source>
</evidence>
<evidence type="ECO:0000256" key="8">
    <source>
        <dbReference type="ARBA" id="ARBA00023065"/>
    </source>
</evidence>
<dbReference type="PRINTS" id="PR00177">
    <property type="entry name" value="NMDARECEPTOR"/>
</dbReference>
<evidence type="ECO:0000256" key="15">
    <source>
        <dbReference type="ARBA" id="ARBA00034104"/>
    </source>
</evidence>
<evidence type="ECO:0000256" key="14">
    <source>
        <dbReference type="ARBA" id="ARBA00023303"/>
    </source>
</evidence>
<evidence type="ECO:0000256" key="19">
    <source>
        <dbReference type="SAM" id="MobiDB-lite"/>
    </source>
</evidence>
<evidence type="ECO:0000256" key="9">
    <source>
        <dbReference type="ARBA" id="ARBA00023136"/>
    </source>
</evidence>
<dbReference type="Gene3D" id="1.10.287.70">
    <property type="match status" value="1"/>
</dbReference>
<dbReference type="PANTHER" id="PTHR18966">
    <property type="entry name" value="IONOTROPIC GLUTAMATE RECEPTOR"/>
    <property type="match status" value="1"/>
</dbReference>
<dbReference type="SMART" id="SM00079">
    <property type="entry name" value="PBPe"/>
    <property type="match status" value="1"/>
</dbReference>
<sequence>MKPMSVHWFRRRKISFFSSSLLKNLLSKLFFHQTLPSPTTSASVAILKNTPLSSLIIVLHLQTFLSTILFHLFSLSIVISVVETLPKTIKICGIFSPDQTEQAAVFHYAIETLNNDPSKRILPKPLRLEANIAQIDLDDSFHGQKKVCSLLENGSIALFGPLNGKLYRHVQSILDSLEIPHLECHWNTMRQSKNQLSVNIYPKHSIISRAFIDIVKAWNWKSFVIVYEVNEGLIRMQDFLKEAQTYGWKIRLYQIRDRMFRDVFWEIKQNKINNILLDVDRDNIFQALKHAQQVGMMTENQNYLITSLDLHTINLENFQYSKTKITSLSLIDFKSKELADVVNYLNRKSRSSSSSLSLSSPSSSSLTIVSTAKTKASMISARANRLPNTILTESALLYDSVRLFARALKDLNQSQSISMPLTSCSNMNPWLYGTSLMNYMRPITFQGMTGLVGFDQQGKRNNFTLNVLSMTKQGLQTIGLWNNNELAYKRLRIKSEWQSIFFSGSLENKTLRVTTILNDPYCMYTESSETKVGNERFEGYIIDLVEELSKILGFKYIFKLVDDGVYGTNENGEWNGLIGEIIKKKADIAVVDLTITSKRAEAVDFTLPFMNTGISILFKKPTTKVTTLFSFLSPLSSTVWCYVLGAYVGVSTVLFFVGRMSPYEWENPNPCRQNDGVLENNFSQLNSFFFTIGSLMQQGSDLAPKAMSTRTIAGLWYFFTLIMISSYTANLAAFLTVEKVIYPIKDAEDLSKQTSIEYGCLNSGSTKAFFRESNLTTFKRMFGFMQSRPHVFMAKNEDGRKRVERGNYAYLMESASIEYIIERNCNLTQIGGLLDTKGYGIATRKRSKYRNLLSEAILQLQESGRLLELKEKWWKQKKGGGQCIDDAKKSSSSVTALKMDNVGGVFVVLIGGLALAFLLALCEFWFHAKHPAKSCDSVCEDLANDLRFALMCHSKTKPINNREMSRSKSLSSSESTNFVLSPSNLIVPRSSTLITRPLFDQNPSTDRYHLSNQSAMIKMVNNNNNNKKSTKKIDNNNIRHNNSKNNKFSTNTNNSDFSSESSMMMNYNGGYLRPN</sequence>
<dbReference type="SUPFAM" id="SSF53850">
    <property type="entry name" value="Periplasmic binding protein-like II"/>
    <property type="match status" value="1"/>
</dbReference>
<keyword evidence="10 23" id="KW-0675">Receptor</keyword>
<dbReference type="SMART" id="SM00918">
    <property type="entry name" value="Lig_chan-Glu_bd"/>
    <property type="match status" value="1"/>
</dbReference>
<dbReference type="SUPFAM" id="SSF53822">
    <property type="entry name" value="Periplasmic binding protein-like I"/>
    <property type="match status" value="1"/>
</dbReference>
<keyword evidence="11" id="KW-0325">Glycoprotein</keyword>
<proteinExistence type="inferred from homology"/>
<dbReference type="EnsemblMetazoa" id="SSS_3653s_mrna">
    <property type="protein sequence ID" value="KAF7493350.1"/>
    <property type="gene ID" value="SSS_3653"/>
</dbReference>
<feature type="domain" description="Ionotropic glutamate receptor L-glutamate and glycine-binding" evidence="22">
    <location>
        <begin position="520"/>
        <end position="583"/>
    </location>
</feature>
<dbReference type="InterPro" id="IPR028082">
    <property type="entry name" value="Peripla_BP_I"/>
</dbReference>
<evidence type="ECO:0000256" key="3">
    <source>
        <dbReference type="ARBA" id="ARBA00022475"/>
    </source>
</evidence>
<evidence type="ECO:0000259" key="22">
    <source>
        <dbReference type="SMART" id="SM00918"/>
    </source>
</evidence>
<reference evidence="24" key="3">
    <citation type="submission" date="2022-06" db="UniProtKB">
        <authorList>
            <consortium name="EnsemblMetazoa"/>
        </authorList>
    </citation>
    <scope>IDENTIFICATION</scope>
</reference>
<accession>A0A834VF53</accession>
<feature type="domain" description="Ionotropic glutamate receptor C-terminal" evidence="21">
    <location>
        <begin position="510"/>
        <end position="876"/>
    </location>
</feature>
<dbReference type="Pfam" id="PF10613">
    <property type="entry name" value="Lig_chan-Glu_bd"/>
    <property type="match status" value="1"/>
</dbReference>
<keyword evidence="5" id="KW-0732">Signal</keyword>
<keyword evidence="13" id="KW-1071">Ligand-gated ion channel</keyword>
<evidence type="ECO:0000256" key="7">
    <source>
        <dbReference type="ARBA" id="ARBA00023018"/>
    </source>
</evidence>
<evidence type="ECO:0000256" key="10">
    <source>
        <dbReference type="ARBA" id="ARBA00023170"/>
    </source>
</evidence>
<keyword evidence="9 20" id="KW-0472">Membrane</keyword>
<keyword evidence="7" id="KW-0770">Synapse</keyword>
<dbReference type="Pfam" id="PF01094">
    <property type="entry name" value="ANF_receptor"/>
    <property type="match status" value="1"/>
</dbReference>
<evidence type="ECO:0000256" key="16">
    <source>
        <dbReference type="PIRSR" id="PIRSR601508-1"/>
    </source>
</evidence>
<feature type="binding site" evidence="16">
    <location>
        <position position="766"/>
    </location>
    <ligand>
        <name>L-glutamate</name>
        <dbReference type="ChEBI" id="CHEBI:29985"/>
    </ligand>
</feature>
<keyword evidence="6 20" id="KW-1133">Transmembrane helix</keyword>
<gene>
    <name evidence="23" type="ORF">SSS_3653</name>
</gene>
<dbReference type="InterPro" id="IPR019594">
    <property type="entry name" value="Glu/Gly-bd"/>
</dbReference>
<evidence type="ECO:0000256" key="5">
    <source>
        <dbReference type="ARBA" id="ARBA00022729"/>
    </source>
</evidence>
<keyword evidence="3" id="KW-1003">Cell membrane</keyword>
<keyword evidence="25" id="KW-1185">Reference proteome</keyword>
<feature type="binding site" evidence="16">
    <location>
        <position position="813"/>
    </location>
    <ligand>
        <name>L-glutamate</name>
        <dbReference type="ChEBI" id="CHEBI:29985"/>
    </ligand>
</feature>
<evidence type="ECO:0000256" key="2">
    <source>
        <dbReference type="ARBA" id="ARBA00022448"/>
    </source>
</evidence>
<reference evidence="23" key="2">
    <citation type="submission" date="2020-01" db="EMBL/GenBank/DDBJ databases">
        <authorList>
            <person name="Korhonen P.K.K."/>
            <person name="Guangxu M.G."/>
            <person name="Wang T.W."/>
            <person name="Stroehlein A.J.S."/>
            <person name="Young N.D."/>
            <person name="Ang C.-S.A."/>
            <person name="Fernando D.W.F."/>
            <person name="Lu H.L."/>
            <person name="Taylor S.T."/>
            <person name="Ehtesham M.E.M."/>
            <person name="Najaraj S.H.N."/>
            <person name="Harsha G.H.G."/>
            <person name="Madugundu A.M."/>
            <person name="Renuse S.R."/>
            <person name="Holt D.H."/>
            <person name="Pandey A.P."/>
            <person name="Papenfuss A.P."/>
            <person name="Gasser R.B.G."/>
            <person name="Fischer K.F."/>
        </authorList>
    </citation>
    <scope>NUCLEOTIDE SEQUENCE</scope>
    <source>
        <strain evidence="23">SSS_KF_BRIS2020</strain>
    </source>
</reference>
<dbReference type="InterPro" id="IPR001828">
    <property type="entry name" value="ANF_lig-bd_rcpt"/>
</dbReference>
<feature type="binding site" evidence="16">
    <location>
        <position position="594"/>
    </location>
    <ligand>
        <name>L-glutamate</name>
        <dbReference type="ChEBI" id="CHEBI:29985"/>
    </ligand>
</feature>
<feature type="site" description="Crucial to convey clamshell closure to channel opening" evidence="17">
    <location>
        <position position="744"/>
    </location>
</feature>
<reference evidence="25" key="1">
    <citation type="journal article" date="2020" name="PLoS Negl. Trop. Dis.">
        <title>High-quality nuclear genome for Sarcoptes scabiei-A critical resource for a neglected parasite.</title>
        <authorList>
            <person name="Korhonen P.K."/>
            <person name="Gasser R.B."/>
            <person name="Ma G."/>
            <person name="Wang T."/>
            <person name="Stroehlein A.J."/>
            <person name="Young N.D."/>
            <person name="Ang C.S."/>
            <person name="Fernando D.D."/>
            <person name="Lu H.C."/>
            <person name="Taylor S."/>
            <person name="Reynolds S.L."/>
            <person name="Mofiz E."/>
            <person name="Najaraj S.H."/>
            <person name="Gowda H."/>
            <person name="Madugundu A."/>
            <person name="Renuse S."/>
            <person name="Holt D."/>
            <person name="Pandey A."/>
            <person name="Papenfuss A.T."/>
            <person name="Fischer K."/>
        </authorList>
    </citation>
    <scope>NUCLEOTIDE SEQUENCE [LARGE SCALE GENOMIC DNA]</scope>
</reference>
<dbReference type="InterPro" id="IPR001320">
    <property type="entry name" value="Iontro_rcpt_C"/>
</dbReference>
<protein>
    <submittedName>
        <fullName evidence="23">Glutamate receptor ionotropic, kainate 3</fullName>
    </submittedName>
</protein>
<evidence type="ECO:0000313" key="24">
    <source>
        <dbReference type="EnsemblMetazoa" id="KAF7493350.1"/>
    </source>
</evidence>
<feature type="compositionally biased region" description="Low complexity" evidence="19">
    <location>
        <begin position="1035"/>
        <end position="1061"/>
    </location>
</feature>
<feature type="disulfide bond" evidence="18">
    <location>
        <begin position="825"/>
        <end position="883"/>
    </location>
</feature>
<evidence type="ECO:0000256" key="13">
    <source>
        <dbReference type="ARBA" id="ARBA00023286"/>
    </source>
</evidence>
<dbReference type="CDD" id="cd06382">
    <property type="entry name" value="PBP1_iGluR_Kainate"/>
    <property type="match status" value="1"/>
</dbReference>
<dbReference type="FunFam" id="1.10.287.70:FF:000010">
    <property type="entry name" value="Putative glutamate receptor ionotropic kainate 1"/>
    <property type="match status" value="1"/>
</dbReference>
<feature type="binding site" evidence="16">
    <location>
        <position position="599"/>
    </location>
    <ligand>
        <name>L-glutamate</name>
        <dbReference type="ChEBI" id="CHEBI:29985"/>
    </ligand>
</feature>
<feature type="transmembrane region" description="Helical" evidence="20">
    <location>
        <begin position="715"/>
        <end position="737"/>
    </location>
</feature>
<dbReference type="Pfam" id="PF00060">
    <property type="entry name" value="Lig_chan"/>
    <property type="match status" value="1"/>
</dbReference>
<evidence type="ECO:0000256" key="20">
    <source>
        <dbReference type="SAM" id="Phobius"/>
    </source>
</evidence>
<dbReference type="AlphaFoldDB" id="A0A834VF53"/>
<organism evidence="23">
    <name type="scientific">Sarcoptes scabiei</name>
    <name type="common">Itch mite</name>
    <name type="synonym">Acarus scabiei</name>
    <dbReference type="NCBI Taxonomy" id="52283"/>
    <lineage>
        <taxon>Eukaryota</taxon>
        <taxon>Metazoa</taxon>
        <taxon>Ecdysozoa</taxon>
        <taxon>Arthropoda</taxon>
        <taxon>Chelicerata</taxon>
        <taxon>Arachnida</taxon>
        <taxon>Acari</taxon>
        <taxon>Acariformes</taxon>
        <taxon>Sarcoptiformes</taxon>
        <taxon>Astigmata</taxon>
        <taxon>Psoroptidia</taxon>
        <taxon>Sarcoptoidea</taxon>
        <taxon>Sarcoptidae</taxon>
        <taxon>Sarcoptinae</taxon>
        <taxon>Sarcoptes</taxon>
    </lineage>
</organism>
<evidence type="ECO:0000256" key="17">
    <source>
        <dbReference type="PIRSR" id="PIRSR601508-2"/>
    </source>
</evidence>
<evidence type="ECO:0000313" key="23">
    <source>
        <dbReference type="EMBL" id="KAF7493350.1"/>
    </source>
</evidence>
<comment type="subcellular location">
    <subcellularLocation>
        <location evidence="15">Postsynaptic cell membrane</location>
        <topology evidence="15">Multi-pass membrane protein</topology>
    </subcellularLocation>
</comment>
<dbReference type="FunFam" id="3.40.190.10:FF:000001">
    <property type="entry name" value="Glutamate receptor ionotropic, kainate 2"/>
    <property type="match status" value="1"/>
</dbReference>
<feature type="transmembrane region" description="Helical" evidence="20">
    <location>
        <begin position="639"/>
        <end position="658"/>
    </location>
</feature>
<dbReference type="OrthoDB" id="5984008at2759"/>
<comment type="similarity">
    <text evidence="1">Belongs to the glutamate-gated ion channel (TC 1.A.10.1) family.</text>
</comment>
<dbReference type="EMBL" id="WVUK01000056">
    <property type="protein sequence ID" value="KAF7493350.1"/>
    <property type="molecule type" value="Genomic_DNA"/>
</dbReference>
<keyword evidence="2" id="KW-0813">Transport</keyword>
<keyword evidence="8" id="KW-0406">Ion transport</keyword>
<dbReference type="Gene3D" id="3.40.50.2300">
    <property type="match status" value="2"/>
</dbReference>
<keyword evidence="12" id="KW-0628">Postsynaptic cell membrane</keyword>
<dbReference type="InterPro" id="IPR015683">
    <property type="entry name" value="Ionotropic_Glu_rcpt"/>
</dbReference>
<evidence type="ECO:0000256" key="12">
    <source>
        <dbReference type="ARBA" id="ARBA00023257"/>
    </source>
</evidence>
<name>A0A834VF53_SARSC</name>
<feature type="region of interest" description="Disordered" evidence="19">
    <location>
        <begin position="1022"/>
        <end position="1061"/>
    </location>
</feature>
<dbReference type="GO" id="GO:0007166">
    <property type="term" value="P:cell surface receptor signaling pathway"/>
    <property type="evidence" value="ECO:0007669"/>
    <property type="project" value="UniProtKB-ARBA"/>
</dbReference>
<evidence type="ECO:0000256" key="6">
    <source>
        <dbReference type="ARBA" id="ARBA00022989"/>
    </source>
</evidence>
<keyword evidence="4 20" id="KW-0812">Transmembrane</keyword>
<evidence type="ECO:0000256" key="4">
    <source>
        <dbReference type="ARBA" id="ARBA00022692"/>
    </source>
</evidence>
<evidence type="ECO:0000256" key="18">
    <source>
        <dbReference type="PIRSR" id="PIRSR601508-3"/>
    </source>
</evidence>
<feature type="transmembrane region" description="Helical" evidence="20">
    <location>
        <begin position="902"/>
        <end position="926"/>
    </location>
</feature>
<evidence type="ECO:0000256" key="11">
    <source>
        <dbReference type="ARBA" id="ARBA00023180"/>
    </source>
</evidence>
<dbReference type="Gene3D" id="3.40.190.10">
    <property type="entry name" value="Periplasmic binding protein-like II"/>
    <property type="match status" value="2"/>
</dbReference>
<evidence type="ECO:0000313" key="25">
    <source>
        <dbReference type="Proteomes" id="UP000070412"/>
    </source>
</evidence>